<name>A0ABP7WBH6_9ACTN</name>
<reference evidence="2" key="1">
    <citation type="journal article" date="2019" name="Int. J. Syst. Evol. Microbiol.">
        <title>The Global Catalogue of Microorganisms (GCM) 10K type strain sequencing project: providing services to taxonomists for standard genome sequencing and annotation.</title>
        <authorList>
            <consortium name="The Broad Institute Genomics Platform"/>
            <consortium name="The Broad Institute Genome Sequencing Center for Infectious Disease"/>
            <person name="Wu L."/>
            <person name="Ma J."/>
        </authorList>
    </citation>
    <scope>NUCLEOTIDE SEQUENCE [LARGE SCALE GENOMIC DNA]</scope>
    <source>
        <strain evidence="2">JCM 16702</strain>
    </source>
</reference>
<keyword evidence="2" id="KW-1185">Reference proteome</keyword>
<organism evidence="1 2">
    <name type="scientific">Actinomadura miaoliensis</name>
    <dbReference type="NCBI Taxonomy" id="430685"/>
    <lineage>
        <taxon>Bacteria</taxon>
        <taxon>Bacillati</taxon>
        <taxon>Actinomycetota</taxon>
        <taxon>Actinomycetes</taxon>
        <taxon>Streptosporangiales</taxon>
        <taxon>Thermomonosporaceae</taxon>
        <taxon>Actinomadura</taxon>
    </lineage>
</organism>
<evidence type="ECO:0000313" key="1">
    <source>
        <dbReference type="EMBL" id="GAA4085386.1"/>
    </source>
</evidence>
<evidence type="ECO:0000313" key="2">
    <source>
        <dbReference type="Proteomes" id="UP001500683"/>
    </source>
</evidence>
<dbReference type="EMBL" id="BAAAZG010000038">
    <property type="protein sequence ID" value="GAA4085386.1"/>
    <property type="molecule type" value="Genomic_DNA"/>
</dbReference>
<sequence length="64" mass="7164">MAYLRDIINLVTGFPVAELGHRRLHAAAAFVTGLRQPPSGPSRFTESRWRGVPWEKGCRGDVCR</sequence>
<protein>
    <recommendedName>
        <fullName evidence="3">Transposase</fullName>
    </recommendedName>
</protein>
<proteinExistence type="predicted"/>
<dbReference type="Proteomes" id="UP001500683">
    <property type="component" value="Unassembled WGS sequence"/>
</dbReference>
<gene>
    <name evidence="1" type="ORF">GCM10022214_51770</name>
</gene>
<comment type="caution">
    <text evidence="1">The sequence shown here is derived from an EMBL/GenBank/DDBJ whole genome shotgun (WGS) entry which is preliminary data.</text>
</comment>
<evidence type="ECO:0008006" key="3">
    <source>
        <dbReference type="Google" id="ProtNLM"/>
    </source>
</evidence>
<accession>A0ABP7WBH6</accession>